<dbReference type="SUPFAM" id="SSF54909">
    <property type="entry name" value="Dimeric alpha+beta barrel"/>
    <property type="match status" value="1"/>
</dbReference>
<proteinExistence type="inferred from homology"/>
<comment type="similarity">
    <text evidence="1">Belongs to the YciI family.</text>
</comment>
<dbReference type="EMBL" id="CADCTH010000623">
    <property type="protein sequence ID" value="CAA9297012.1"/>
    <property type="molecule type" value="Genomic_DNA"/>
</dbReference>
<accession>A0A6J4K634</accession>
<dbReference type="Gene3D" id="3.30.70.1060">
    <property type="entry name" value="Dimeric alpha+beta barrel"/>
    <property type="match status" value="1"/>
</dbReference>
<feature type="domain" description="YCII-related" evidence="2">
    <location>
        <begin position="16"/>
        <end position="99"/>
    </location>
</feature>
<dbReference type="AlphaFoldDB" id="A0A6J4K634"/>
<dbReference type="PANTHER" id="PTHR35174:SF3">
    <property type="entry name" value="BLL7171 PROTEIN"/>
    <property type="match status" value="1"/>
</dbReference>
<dbReference type="Pfam" id="PF03795">
    <property type="entry name" value="YCII"/>
    <property type="match status" value="1"/>
</dbReference>
<evidence type="ECO:0000256" key="1">
    <source>
        <dbReference type="ARBA" id="ARBA00007689"/>
    </source>
</evidence>
<evidence type="ECO:0000313" key="3">
    <source>
        <dbReference type="EMBL" id="CAA9297012.1"/>
    </source>
</evidence>
<sequence length="116" mass="12413">MAHYLLSVITPSEGEAPGEDEMNAIMTDVATLQSDMQSAGVWVFSGGLEAPDTATVLARSGDDVLVTDGPFAELKEYVGGLTIIDVPDLDAAMHWGRRSTEAVGLPIEVRPFHWTP</sequence>
<dbReference type="PANTHER" id="PTHR35174">
    <property type="entry name" value="BLL7171 PROTEIN-RELATED"/>
    <property type="match status" value="1"/>
</dbReference>
<name>A0A6J4K634_9PSEU</name>
<organism evidence="3">
    <name type="scientific">uncultured Actinomycetospora sp</name>
    <dbReference type="NCBI Taxonomy" id="1135996"/>
    <lineage>
        <taxon>Bacteria</taxon>
        <taxon>Bacillati</taxon>
        <taxon>Actinomycetota</taxon>
        <taxon>Actinomycetes</taxon>
        <taxon>Pseudonocardiales</taxon>
        <taxon>Pseudonocardiaceae</taxon>
        <taxon>Actinomycetospora</taxon>
        <taxon>environmental samples</taxon>
    </lineage>
</organism>
<evidence type="ECO:0000259" key="2">
    <source>
        <dbReference type="Pfam" id="PF03795"/>
    </source>
</evidence>
<dbReference type="InterPro" id="IPR005545">
    <property type="entry name" value="YCII"/>
</dbReference>
<dbReference type="InterPro" id="IPR011008">
    <property type="entry name" value="Dimeric_a/b-barrel"/>
</dbReference>
<reference evidence="3" key="1">
    <citation type="submission" date="2020-02" db="EMBL/GenBank/DDBJ databases">
        <authorList>
            <person name="Meier V. D."/>
        </authorList>
    </citation>
    <scope>NUCLEOTIDE SEQUENCE</scope>
    <source>
        <strain evidence="3">AVDCRST_MAG54</strain>
    </source>
</reference>
<protein>
    <recommendedName>
        <fullName evidence="2">YCII-related domain-containing protein</fullName>
    </recommendedName>
</protein>
<gene>
    <name evidence="3" type="ORF">AVDCRST_MAG54-4934</name>
</gene>